<feature type="compositionally biased region" description="Basic and acidic residues" evidence="1">
    <location>
        <begin position="91"/>
        <end position="123"/>
    </location>
</feature>
<dbReference type="AlphaFoldDB" id="A0A0D2U215"/>
<dbReference type="EMBL" id="CM001747">
    <property type="protein sequence ID" value="KJB49525.1"/>
    <property type="molecule type" value="Genomic_DNA"/>
</dbReference>
<feature type="region of interest" description="Disordered" evidence="1">
    <location>
        <begin position="644"/>
        <end position="673"/>
    </location>
</feature>
<feature type="compositionally biased region" description="Polar residues" evidence="1">
    <location>
        <begin position="646"/>
        <end position="669"/>
    </location>
</feature>
<evidence type="ECO:0000259" key="2">
    <source>
        <dbReference type="Pfam" id="PF11331"/>
    </source>
</evidence>
<feature type="region of interest" description="Disordered" evidence="1">
    <location>
        <begin position="46"/>
        <end position="65"/>
    </location>
</feature>
<feature type="compositionally biased region" description="Basic and acidic residues" evidence="1">
    <location>
        <begin position="694"/>
        <end position="703"/>
    </location>
</feature>
<feature type="region of interest" description="Disordered" evidence="1">
    <location>
        <begin position="231"/>
        <end position="257"/>
    </location>
</feature>
<accession>A0A0D2U215</accession>
<dbReference type="PANTHER" id="PTHR31105:SF58">
    <property type="entry name" value="G-LIKE PROTEIN, PUTATIVE (DUF3133)-RELATED"/>
    <property type="match status" value="1"/>
</dbReference>
<dbReference type="OrthoDB" id="2020426at2759"/>
<feature type="region of interest" description="Disordered" evidence="1">
    <location>
        <begin position="86"/>
        <end position="132"/>
    </location>
</feature>
<feature type="domain" description="Enhanced disease resistance 4-like N-terminal" evidence="3">
    <location>
        <begin position="6"/>
        <end position="39"/>
    </location>
</feature>
<evidence type="ECO:0000259" key="3">
    <source>
        <dbReference type="Pfam" id="PF22910"/>
    </source>
</evidence>
<dbReference type="STRING" id="29730.A0A0D2U215"/>
<dbReference type="Gramene" id="KJB49525">
    <property type="protein sequence ID" value="KJB49525"/>
    <property type="gene ID" value="B456_008G123900"/>
</dbReference>
<dbReference type="KEGG" id="gra:105763892"/>
<feature type="region of interest" description="Disordered" evidence="1">
    <location>
        <begin position="604"/>
        <end position="626"/>
    </location>
</feature>
<evidence type="ECO:0000313" key="5">
    <source>
        <dbReference type="Proteomes" id="UP000032304"/>
    </source>
</evidence>
<gene>
    <name evidence="4" type="ORF">B456_008G123900</name>
</gene>
<dbReference type="Pfam" id="PF11331">
    <property type="entry name" value="Zn_ribbon_12"/>
    <property type="match status" value="1"/>
</dbReference>
<dbReference type="eggNOG" id="ENOG502QTCM">
    <property type="taxonomic scope" value="Eukaryota"/>
</dbReference>
<evidence type="ECO:0000256" key="1">
    <source>
        <dbReference type="SAM" id="MobiDB-lite"/>
    </source>
</evidence>
<feature type="region of interest" description="Disordered" evidence="1">
    <location>
        <begin position="685"/>
        <end position="704"/>
    </location>
</feature>
<dbReference type="OMA" id="NYTVYQC"/>
<proteinExistence type="predicted"/>
<sequence>MAESNKVRLVRCPNCENLLPELADYSVYQCGGCGAVLRAKIKNPEADTSSEKLEEDKRGRVSSKSEIPLRKRLVDLSDASHVDVKSSLGSLRRDQNDAEKKSNVDCDDTGDKQPVENGNKDEITNSVEQEQEDSCSDFGYIGRLQRQAVKQGEMEGLQRIPRAVVEGVRFSTSNHPDEGPSYGYSDSLQSQTDQAGSSRVHLEQDRAELLRKLDELKERLSRSCDVIDKPKEKDTLFPSGSSEAKKPSMPLYGPDQHGMGAGPSYFSHFPEPFAYPVRHDMTRHGLHPPMHNPNHIPAYGDPFGSQILGRAPQQLPGEYQQAPHPYFSRQYMESNHDPFMPYPQSSVLHQASCSCFHCYEKHRRVPPPIPSRSFGDKRFPDVPCNPMYHFENHGTFSSHFHNSRTTMPQMSVLHSQAQARWPSDLKPEIGGFVQCHPQRVVVTSGGRRFRPIAGGAPFILCYNCFELLQMPKKKQLVAKTEYKLRCGACSSVINFTIVNKKLVLCDHAEMKGTSVRVDDISDGVINDSSSYFRGRVNRIAATFSPDDYDDSGYDFQSMDQEPVVSSMGQALNSIGPQEMQSFHSSSLSISEDDNSPDVLIASREEKNSVRQPIKSTMSPPPSGSPLQDHFDYSTSNQAVNRFGKGNCSNRSGQEKFTSNKAASRQNSLKEASLPTEMEVSFDDYNTGISQDSGEAAREGDQPKVAKGGESFFVNIVKKSFKDFSRFNQTEERRKSNISVNGHPITDSVLKKAEKMAGPIQPGQYWYDFRAGFWGVLGGPCLGIIPPFIEEFNYPMPENCAGGTTGVFVNGRELHQKDLDLLANRGLPTDRDRSYIIEISGRVLDEDTGEELDCLGKLAPTVEKAKHGFGMKVPKVAA</sequence>
<dbReference type="Proteomes" id="UP000032304">
    <property type="component" value="Chromosome 8"/>
</dbReference>
<dbReference type="InterPro" id="IPR040244">
    <property type="entry name" value="EDR4-like"/>
</dbReference>
<dbReference type="InterPro" id="IPR055126">
    <property type="entry name" value="EDR4-like_N"/>
</dbReference>
<dbReference type="InterPro" id="IPR021480">
    <property type="entry name" value="Zinc_ribbon_12"/>
</dbReference>
<feature type="compositionally biased region" description="Basic and acidic residues" evidence="1">
    <location>
        <begin position="46"/>
        <end position="59"/>
    </location>
</feature>
<name>A0A0D2U215_GOSRA</name>
<feature type="compositionally biased region" description="Polar residues" evidence="1">
    <location>
        <begin position="184"/>
        <end position="197"/>
    </location>
</feature>
<feature type="domain" description="Probable zinc-ribbon" evidence="2">
    <location>
        <begin position="453"/>
        <end position="497"/>
    </location>
</feature>
<organism evidence="4 5">
    <name type="scientific">Gossypium raimondii</name>
    <name type="common">Peruvian cotton</name>
    <name type="synonym">Gossypium klotzschianum subsp. raimondii</name>
    <dbReference type="NCBI Taxonomy" id="29730"/>
    <lineage>
        <taxon>Eukaryota</taxon>
        <taxon>Viridiplantae</taxon>
        <taxon>Streptophyta</taxon>
        <taxon>Embryophyta</taxon>
        <taxon>Tracheophyta</taxon>
        <taxon>Spermatophyta</taxon>
        <taxon>Magnoliopsida</taxon>
        <taxon>eudicotyledons</taxon>
        <taxon>Gunneridae</taxon>
        <taxon>Pentapetalae</taxon>
        <taxon>rosids</taxon>
        <taxon>malvids</taxon>
        <taxon>Malvales</taxon>
        <taxon>Malvaceae</taxon>
        <taxon>Malvoideae</taxon>
        <taxon>Gossypium</taxon>
    </lineage>
</organism>
<protein>
    <submittedName>
        <fullName evidence="4">Uncharacterized protein</fullName>
    </submittedName>
</protein>
<evidence type="ECO:0000313" key="4">
    <source>
        <dbReference type="EMBL" id="KJB49525.1"/>
    </source>
</evidence>
<feature type="region of interest" description="Disordered" evidence="1">
    <location>
        <begin position="170"/>
        <end position="202"/>
    </location>
</feature>
<dbReference type="GO" id="GO:1900150">
    <property type="term" value="P:regulation of defense response to fungus"/>
    <property type="evidence" value="ECO:0007669"/>
    <property type="project" value="InterPro"/>
</dbReference>
<reference evidence="4 5" key="1">
    <citation type="journal article" date="2012" name="Nature">
        <title>Repeated polyploidization of Gossypium genomes and the evolution of spinnable cotton fibres.</title>
        <authorList>
            <person name="Paterson A.H."/>
            <person name="Wendel J.F."/>
            <person name="Gundlach H."/>
            <person name="Guo H."/>
            <person name="Jenkins J."/>
            <person name="Jin D."/>
            <person name="Llewellyn D."/>
            <person name="Showmaker K.C."/>
            <person name="Shu S."/>
            <person name="Udall J."/>
            <person name="Yoo M.J."/>
            <person name="Byers R."/>
            <person name="Chen W."/>
            <person name="Doron-Faigenboim A."/>
            <person name="Duke M.V."/>
            <person name="Gong L."/>
            <person name="Grimwood J."/>
            <person name="Grover C."/>
            <person name="Grupp K."/>
            <person name="Hu G."/>
            <person name="Lee T.H."/>
            <person name="Li J."/>
            <person name="Lin L."/>
            <person name="Liu T."/>
            <person name="Marler B.S."/>
            <person name="Page J.T."/>
            <person name="Roberts A.W."/>
            <person name="Romanel E."/>
            <person name="Sanders W.S."/>
            <person name="Szadkowski E."/>
            <person name="Tan X."/>
            <person name="Tang H."/>
            <person name="Xu C."/>
            <person name="Wang J."/>
            <person name="Wang Z."/>
            <person name="Zhang D."/>
            <person name="Zhang L."/>
            <person name="Ashrafi H."/>
            <person name="Bedon F."/>
            <person name="Bowers J.E."/>
            <person name="Brubaker C.L."/>
            <person name="Chee P.W."/>
            <person name="Das S."/>
            <person name="Gingle A.R."/>
            <person name="Haigler C.H."/>
            <person name="Harker D."/>
            <person name="Hoffmann L.V."/>
            <person name="Hovav R."/>
            <person name="Jones D.C."/>
            <person name="Lemke C."/>
            <person name="Mansoor S."/>
            <person name="ur Rahman M."/>
            <person name="Rainville L.N."/>
            <person name="Rambani A."/>
            <person name="Reddy U.K."/>
            <person name="Rong J.K."/>
            <person name="Saranga Y."/>
            <person name="Scheffler B.E."/>
            <person name="Scheffler J.A."/>
            <person name="Stelly D.M."/>
            <person name="Triplett B.A."/>
            <person name="Van Deynze A."/>
            <person name="Vaslin M.F."/>
            <person name="Waghmare V.N."/>
            <person name="Walford S.A."/>
            <person name="Wright R.J."/>
            <person name="Zaki E.A."/>
            <person name="Zhang T."/>
            <person name="Dennis E.S."/>
            <person name="Mayer K.F."/>
            <person name="Peterson D.G."/>
            <person name="Rokhsar D.S."/>
            <person name="Wang X."/>
            <person name="Schmutz J."/>
        </authorList>
    </citation>
    <scope>NUCLEOTIDE SEQUENCE [LARGE SCALE GENOMIC DNA]</scope>
</reference>
<dbReference type="PANTHER" id="PTHR31105">
    <property type="entry name" value="EXTRA-LARGE G-PROTEIN-LIKE"/>
    <property type="match status" value="1"/>
</dbReference>
<keyword evidence="5" id="KW-1185">Reference proteome</keyword>
<dbReference type="Pfam" id="PF22910">
    <property type="entry name" value="EDR4-like_1st"/>
    <property type="match status" value="1"/>
</dbReference>